<dbReference type="AlphaFoldDB" id="D8K9W4"/>
<dbReference type="CDD" id="cd03811">
    <property type="entry name" value="GT4_GT28_WabH-like"/>
    <property type="match status" value="1"/>
</dbReference>
<dbReference type="RefSeq" id="WP_013221391.1">
    <property type="nucleotide sequence ID" value="NC_014315.1"/>
</dbReference>
<feature type="domain" description="Glycosyl transferase family 1" evidence="1">
    <location>
        <begin position="198"/>
        <end position="355"/>
    </location>
</feature>
<keyword evidence="4" id="KW-1185">Reference proteome</keyword>
<reference evidence="3 4" key="1">
    <citation type="submission" date="2010-06" db="EMBL/GenBank/DDBJ databases">
        <title>Complete sequence of chromosome of Nitrosococcus watsoni C-113.</title>
        <authorList>
            <consortium name="US DOE Joint Genome Institute"/>
            <person name="Lucas S."/>
            <person name="Copeland A."/>
            <person name="Lapidus A."/>
            <person name="Cheng J.-F."/>
            <person name="Bruce D."/>
            <person name="Goodwin L."/>
            <person name="Pitluck S."/>
            <person name="Malfatti S.A."/>
            <person name="Chain P.S.G."/>
            <person name="Land M."/>
            <person name="Hauser L."/>
            <person name="Kyrpides N."/>
            <person name="Ivanova N."/>
            <person name="Cambell M.A."/>
            <person name="Heidelberg J.F."/>
            <person name="Klotz M.G."/>
            <person name="Woyke T."/>
        </authorList>
    </citation>
    <scope>NUCLEOTIDE SEQUENCE [LARGE SCALE GENOMIC DNA]</scope>
    <source>
        <strain evidence="3 4">C-113</strain>
    </source>
</reference>
<proteinExistence type="predicted"/>
<dbReference type="eggNOG" id="COG0438">
    <property type="taxonomic scope" value="Bacteria"/>
</dbReference>
<dbReference type="EMBL" id="CP002086">
    <property type="protein sequence ID" value="ADJ29322.1"/>
    <property type="molecule type" value="Genomic_DNA"/>
</dbReference>
<dbReference type="STRING" id="105559.Nwat_2533"/>
<dbReference type="Pfam" id="PF00534">
    <property type="entry name" value="Glycos_transf_1"/>
    <property type="match status" value="1"/>
</dbReference>
<dbReference type="Proteomes" id="UP000000393">
    <property type="component" value="Chromosome"/>
</dbReference>
<evidence type="ECO:0000259" key="2">
    <source>
        <dbReference type="Pfam" id="PF13439"/>
    </source>
</evidence>
<accession>D8K9W4</accession>
<protein>
    <submittedName>
        <fullName evidence="3">Glycosyl transferase group 1</fullName>
    </submittedName>
</protein>
<evidence type="ECO:0000313" key="4">
    <source>
        <dbReference type="Proteomes" id="UP000000393"/>
    </source>
</evidence>
<dbReference type="InterPro" id="IPR028098">
    <property type="entry name" value="Glyco_trans_4-like_N"/>
</dbReference>
<dbReference type="Pfam" id="PF13439">
    <property type="entry name" value="Glyco_transf_4"/>
    <property type="match status" value="1"/>
</dbReference>
<organism evidence="3 4">
    <name type="scientific">Nitrosococcus watsoni (strain C-113)</name>
    <dbReference type="NCBI Taxonomy" id="105559"/>
    <lineage>
        <taxon>Bacteria</taxon>
        <taxon>Pseudomonadati</taxon>
        <taxon>Pseudomonadota</taxon>
        <taxon>Gammaproteobacteria</taxon>
        <taxon>Chromatiales</taxon>
        <taxon>Chromatiaceae</taxon>
        <taxon>Nitrosococcus</taxon>
    </lineage>
</organism>
<dbReference type="CAZy" id="GT4">
    <property type="family name" value="Glycosyltransferase Family 4"/>
</dbReference>
<evidence type="ECO:0000313" key="3">
    <source>
        <dbReference type="EMBL" id="ADJ29322.1"/>
    </source>
</evidence>
<dbReference type="GO" id="GO:1901135">
    <property type="term" value="P:carbohydrate derivative metabolic process"/>
    <property type="evidence" value="ECO:0007669"/>
    <property type="project" value="UniProtKB-ARBA"/>
</dbReference>
<sequence length="377" mass="41317">MSAHKSIKPKLAIFLPDLNGGGAERVMLTLAKVFMEKNIQVDLLLARAQGSLLNLVPQGIHLHSLTTGLSRSGRTGLALSALWGLIRYLRREQPTTLMSTLTGANLIAIFAKIFARSPARLVLREANTALNHRSFLTQLAVQVLYPLADAVIAVSQGVEKDLINIIGLTPDKITFVPNPVDMATLTRLAEEKINHPWFDKDQPPVIISLGRLTEQKDFATLICAFACLRRNRPARLMILGEGKGRSNLEALVHRFDLVDDVALPGFKVNPYPYLKKASLFVLSSRWEGMPSVILEALGFGLPIVATDCHSGPREILEEGRFGCLVPVGDIQALSTAILQTLDHPPEASTLQAQAKVFSPDSIALRYLTAMRLSKIEQ</sequence>
<dbReference type="PANTHER" id="PTHR12526">
    <property type="entry name" value="GLYCOSYLTRANSFERASE"/>
    <property type="match status" value="1"/>
</dbReference>
<name>D8K9W4_NITWC</name>
<dbReference type="PANTHER" id="PTHR12526:SF630">
    <property type="entry name" value="GLYCOSYLTRANSFERASE"/>
    <property type="match status" value="1"/>
</dbReference>
<dbReference type="InterPro" id="IPR001296">
    <property type="entry name" value="Glyco_trans_1"/>
</dbReference>
<dbReference type="HOGENOM" id="CLU_009583_0_0_6"/>
<dbReference type="Gene3D" id="3.40.50.2000">
    <property type="entry name" value="Glycogen Phosphorylase B"/>
    <property type="match status" value="2"/>
</dbReference>
<dbReference type="GO" id="GO:0016757">
    <property type="term" value="F:glycosyltransferase activity"/>
    <property type="evidence" value="ECO:0007669"/>
    <property type="project" value="InterPro"/>
</dbReference>
<gene>
    <name evidence="3" type="ordered locus">Nwat_2533</name>
</gene>
<dbReference type="KEGG" id="nwa:Nwat_2533"/>
<dbReference type="SUPFAM" id="SSF53756">
    <property type="entry name" value="UDP-Glycosyltransferase/glycogen phosphorylase"/>
    <property type="match status" value="1"/>
</dbReference>
<keyword evidence="3" id="KW-0808">Transferase</keyword>
<feature type="domain" description="Glycosyltransferase subfamily 4-like N-terminal" evidence="2">
    <location>
        <begin position="21"/>
        <end position="182"/>
    </location>
</feature>
<evidence type="ECO:0000259" key="1">
    <source>
        <dbReference type="Pfam" id="PF00534"/>
    </source>
</evidence>